<dbReference type="EMBL" id="CP046400">
    <property type="protein sequence ID" value="QGY40026.1"/>
    <property type="molecule type" value="Genomic_DNA"/>
</dbReference>
<reference evidence="1 2" key="1">
    <citation type="submission" date="2019-11" db="EMBL/GenBank/DDBJ databases">
        <authorList>
            <person name="Zheng R.K."/>
            <person name="Sun C.M."/>
        </authorList>
    </citation>
    <scope>NUCLEOTIDE SEQUENCE [LARGE SCALE GENOMIC DNA]</scope>
    <source>
        <strain evidence="1 2">SRB007</strain>
    </source>
</reference>
<organism evidence="1 2">
    <name type="scientific">Pseudodesulfovibrio cashew</name>
    <dbReference type="NCBI Taxonomy" id="2678688"/>
    <lineage>
        <taxon>Bacteria</taxon>
        <taxon>Pseudomonadati</taxon>
        <taxon>Thermodesulfobacteriota</taxon>
        <taxon>Desulfovibrionia</taxon>
        <taxon>Desulfovibrionales</taxon>
        <taxon>Desulfovibrionaceae</taxon>
    </lineage>
</organism>
<sequence>MINVTESARQELTTYFKGKAARPIRIQLTTGGCTGTKLMLALDNRCCGDRSVTYDDLTFLINERLAEATGDVFIDTGHCGFSINSERPVGEGYDRFHSGGGRNCGE</sequence>
<dbReference type="Gene3D" id="2.60.300.12">
    <property type="entry name" value="HesB-like domain"/>
    <property type="match status" value="1"/>
</dbReference>
<dbReference type="Proteomes" id="UP000428328">
    <property type="component" value="Chromosome"/>
</dbReference>
<name>A0A6I6JB75_9BACT</name>
<accession>A0A6I6JB75</accession>
<dbReference type="RefSeq" id="WP_158947250.1">
    <property type="nucleotide sequence ID" value="NZ_CP046400.1"/>
</dbReference>
<proteinExistence type="predicted"/>
<evidence type="ECO:0000313" key="1">
    <source>
        <dbReference type="EMBL" id="QGY40026.1"/>
    </source>
</evidence>
<protein>
    <submittedName>
        <fullName evidence="1">Heme biosynthesis protein HemY</fullName>
    </submittedName>
</protein>
<keyword evidence="2" id="KW-1185">Reference proteome</keyword>
<dbReference type="KEGG" id="psel:GM415_07765"/>
<evidence type="ECO:0000313" key="2">
    <source>
        <dbReference type="Proteomes" id="UP000428328"/>
    </source>
</evidence>
<dbReference type="SUPFAM" id="SSF89360">
    <property type="entry name" value="HesB-like domain"/>
    <property type="match status" value="1"/>
</dbReference>
<dbReference type="InterPro" id="IPR035903">
    <property type="entry name" value="HesB-like_dom_sf"/>
</dbReference>
<dbReference type="AlphaFoldDB" id="A0A6I6JB75"/>
<gene>
    <name evidence="1" type="ORF">GM415_07765</name>
</gene>